<feature type="binding site" evidence="4">
    <location>
        <begin position="148"/>
        <end position="150"/>
    </location>
    <ligand>
        <name>D-glyceraldehyde 3-phosphate</name>
        <dbReference type="ChEBI" id="CHEBI:59776"/>
    </ligand>
</feature>
<dbReference type="Pfam" id="PF00044">
    <property type="entry name" value="Gp_dh_N"/>
    <property type="match status" value="1"/>
</dbReference>
<dbReference type="AlphaFoldDB" id="A0A2M8L8I8"/>
<evidence type="ECO:0000256" key="4">
    <source>
        <dbReference type="PIRSR" id="PIRSR000149-2"/>
    </source>
</evidence>
<comment type="similarity">
    <text evidence="1 7">Belongs to the glyceraldehyde-3-phosphate dehydrogenase family.</text>
</comment>
<dbReference type="InterPro" id="IPR036291">
    <property type="entry name" value="NAD(P)-bd_dom_sf"/>
</dbReference>
<dbReference type="GO" id="GO:0016620">
    <property type="term" value="F:oxidoreductase activity, acting on the aldehyde or oxo group of donors, NAD or NADP as acceptor"/>
    <property type="evidence" value="ECO:0007669"/>
    <property type="project" value="InterPro"/>
</dbReference>
<evidence type="ECO:0000256" key="3">
    <source>
        <dbReference type="PIRSR" id="PIRSR000149-1"/>
    </source>
</evidence>
<comment type="caution">
    <text evidence="9">The sequence shown here is derived from an EMBL/GenBank/DDBJ whole genome shotgun (WGS) entry which is preliminary data.</text>
</comment>
<feature type="binding site" evidence="5">
    <location>
        <position position="314"/>
    </location>
    <ligand>
        <name>NAD(+)</name>
        <dbReference type="ChEBI" id="CHEBI:57540"/>
    </ligand>
</feature>
<evidence type="ECO:0000256" key="5">
    <source>
        <dbReference type="PIRSR" id="PIRSR000149-3"/>
    </source>
</evidence>
<evidence type="ECO:0000256" key="2">
    <source>
        <dbReference type="ARBA" id="ARBA00023002"/>
    </source>
</evidence>
<accession>A0A2M8L8I8</accession>
<dbReference type="EMBL" id="PFEP01000031">
    <property type="protein sequence ID" value="PJE72926.1"/>
    <property type="molecule type" value="Genomic_DNA"/>
</dbReference>
<feature type="domain" description="Glyceraldehyde 3-phosphate dehydrogenase NAD(P) binding" evidence="8">
    <location>
        <begin position="9"/>
        <end position="149"/>
    </location>
</feature>
<dbReference type="Proteomes" id="UP000230603">
    <property type="component" value="Unassembled WGS sequence"/>
</dbReference>
<evidence type="ECO:0000256" key="6">
    <source>
        <dbReference type="PIRSR" id="PIRSR000149-4"/>
    </source>
</evidence>
<feature type="binding site" evidence="5">
    <location>
        <position position="118"/>
    </location>
    <ligand>
        <name>NAD(+)</name>
        <dbReference type="ChEBI" id="CHEBI:57540"/>
    </ligand>
</feature>
<feature type="binding site" evidence="5">
    <location>
        <begin position="18"/>
        <end position="19"/>
    </location>
    <ligand>
        <name>NAD(+)</name>
        <dbReference type="ChEBI" id="CHEBI:57540"/>
    </ligand>
</feature>
<dbReference type="InterPro" id="IPR020828">
    <property type="entry name" value="GlycerAld_3-P_DH_NAD(P)-bd"/>
</dbReference>
<keyword evidence="5" id="KW-0520">NAD</keyword>
<feature type="binding site" evidence="4">
    <location>
        <position position="231"/>
    </location>
    <ligand>
        <name>D-glyceraldehyde 3-phosphate</name>
        <dbReference type="ChEBI" id="CHEBI:59776"/>
    </ligand>
</feature>
<dbReference type="Pfam" id="PF02800">
    <property type="entry name" value="Gp_dh_C"/>
    <property type="match status" value="1"/>
</dbReference>
<evidence type="ECO:0000313" key="10">
    <source>
        <dbReference type="Proteomes" id="UP000230603"/>
    </source>
</evidence>
<evidence type="ECO:0000256" key="7">
    <source>
        <dbReference type="RuleBase" id="RU000397"/>
    </source>
</evidence>
<reference evidence="10" key="1">
    <citation type="submission" date="2017-09" db="EMBL/GenBank/DDBJ databases">
        <title>Depth-based differentiation of microbial function through sediment-hosted aquifers and enrichment of novel symbionts in the deep terrestrial subsurface.</title>
        <authorList>
            <person name="Probst A.J."/>
            <person name="Ladd B."/>
            <person name="Jarett J.K."/>
            <person name="Geller-Mcgrath D.E."/>
            <person name="Sieber C.M.K."/>
            <person name="Emerson J.B."/>
            <person name="Anantharaman K."/>
            <person name="Thomas B.C."/>
            <person name="Malmstrom R."/>
            <person name="Stieglmeier M."/>
            <person name="Klingl A."/>
            <person name="Woyke T."/>
            <person name="Ryan C.M."/>
            <person name="Banfield J.F."/>
        </authorList>
    </citation>
    <scope>NUCLEOTIDE SEQUENCE [LARGE SCALE GENOMIC DNA]</scope>
</reference>
<dbReference type="CDD" id="cd18126">
    <property type="entry name" value="GAPDH_I_C"/>
    <property type="match status" value="1"/>
</dbReference>
<dbReference type="InterPro" id="IPR020829">
    <property type="entry name" value="GlycerAld_3-P_DH_cat"/>
</dbReference>
<dbReference type="Gene3D" id="3.40.50.720">
    <property type="entry name" value="NAD(P)-binding Rossmann-like Domain"/>
    <property type="match status" value="1"/>
</dbReference>
<dbReference type="PANTHER" id="PTHR43148">
    <property type="entry name" value="GLYCERALDEHYDE-3-PHOSPHATE DEHYDROGENASE 2"/>
    <property type="match status" value="1"/>
</dbReference>
<feature type="binding site" evidence="4">
    <location>
        <begin position="208"/>
        <end position="209"/>
    </location>
    <ligand>
        <name>D-glyceraldehyde 3-phosphate</name>
        <dbReference type="ChEBI" id="CHEBI:59776"/>
    </ligand>
</feature>
<feature type="site" description="Activates thiol group during catalysis" evidence="6">
    <location>
        <position position="176"/>
    </location>
</feature>
<organism evidence="9 10">
    <name type="scientific">Candidatus Tagabacteria bacterium CG10_big_fil_rev_8_21_14_0_10_40_13</name>
    <dbReference type="NCBI Taxonomy" id="1975022"/>
    <lineage>
        <taxon>Bacteria</taxon>
        <taxon>Candidatus Tagaibacteriota</taxon>
    </lineage>
</organism>
<feature type="binding site" evidence="4">
    <location>
        <position position="179"/>
    </location>
    <ligand>
        <name>D-glyceraldehyde 3-phosphate</name>
        <dbReference type="ChEBI" id="CHEBI:59776"/>
    </ligand>
</feature>
<dbReference type="SUPFAM" id="SSF51735">
    <property type="entry name" value="NAD(P)-binding Rossmann-fold domains"/>
    <property type="match status" value="1"/>
</dbReference>
<dbReference type="SUPFAM" id="SSF55347">
    <property type="entry name" value="Glyceraldehyde-3-phosphate dehydrogenase-like, C-terminal domain"/>
    <property type="match status" value="1"/>
</dbReference>
<dbReference type="Gene3D" id="3.30.360.10">
    <property type="entry name" value="Dihydrodipicolinate Reductase, domain 2"/>
    <property type="match status" value="1"/>
</dbReference>
<sequence>MNKKTSNGVKIAINGFGRIGRIFFRQALENEELEVVAVNDLGNKENLLYLLKNDSVYGRFELPEKKLDKIKFLQEKDPANLPWKDLGVDVVVESTGVFASYERAEPHLKAGAKRVVITAPAKDEETNTFTPNLAGDFTSYGKITSNASCTTNAVTPVAAIMLKNPGIKKAVLNTVHGYTASQFLVDGPMEKDFRRGRAGAVNIVPSHTGAAVAAEKTIPSLKGKFDGVAMRVPVIAGSIIDFTFVSTRKTSVEEINDIFRAESEKPEWRDIIKVTEEPLVSTDILGEPYGSIVDLNFTRVVDGDLVKIFSWYDNEWGYCAMLIKHIKTLKDYL</sequence>
<name>A0A2M8L8I8_9BACT</name>
<dbReference type="CDD" id="cd05214">
    <property type="entry name" value="GAPDH_I_N"/>
    <property type="match status" value="1"/>
</dbReference>
<gene>
    <name evidence="9" type="ORF">COV00_02440</name>
</gene>
<proteinExistence type="inferred from homology"/>
<dbReference type="SMART" id="SM00846">
    <property type="entry name" value="Gp_dh_N"/>
    <property type="match status" value="1"/>
</dbReference>
<dbReference type="FunFam" id="3.30.360.10:FF:000002">
    <property type="entry name" value="Glyceraldehyde-3-phosphate dehydrogenase"/>
    <property type="match status" value="1"/>
</dbReference>
<dbReference type="GO" id="GO:0051287">
    <property type="term" value="F:NAD binding"/>
    <property type="evidence" value="ECO:0007669"/>
    <property type="project" value="InterPro"/>
</dbReference>
<protein>
    <submittedName>
        <fullName evidence="9">Type I glyceraldehyde-3-phosphate dehydrogenase</fullName>
    </submittedName>
</protein>
<dbReference type="FunFam" id="3.40.50.720:FF:000001">
    <property type="entry name" value="Glyceraldehyde-3-phosphate dehydrogenase"/>
    <property type="match status" value="1"/>
</dbReference>
<evidence type="ECO:0000256" key="1">
    <source>
        <dbReference type="ARBA" id="ARBA00007406"/>
    </source>
</evidence>
<evidence type="ECO:0000259" key="8">
    <source>
        <dbReference type="SMART" id="SM00846"/>
    </source>
</evidence>
<keyword evidence="5" id="KW-0547">Nucleotide-binding</keyword>
<keyword evidence="2" id="KW-0560">Oxidoreductase</keyword>
<feature type="active site" description="Nucleophile" evidence="3">
    <location>
        <position position="149"/>
    </location>
</feature>
<dbReference type="PRINTS" id="PR00078">
    <property type="entry name" value="G3PDHDRGNASE"/>
</dbReference>
<evidence type="ECO:0000313" key="9">
    <source>
        <dbReference type="EMBL" id="PJE72926.1"/>
    </source>
</evidence>
<dbReference type="PIRSF" id="PIRSF000149">
    <property type="entry name" value="GAP_DH"/>
    <property type="match status" value="1"/>
</dbReference>
<feature type="binding site" evidence="5">
    <location>
        <position position="40"/>
    </location>
    <ligand>
        <name>NAD(+)</name>
        <dbReference type="ChEBI" id="CHEBI:57540"/>
    </ligand>
</feature>
<dbReference type="InterPro" id="IPR020831">
    <property type="entry name" value="GlycerAld/Erythrose_P_DH"/>
</dbReference>